<evidence type="ECO:0000313" key="1">
    <source>
        <dbReference type="EMBL" id="KPQ11612.1"/>
    </source>
</evidence>
<sequence>MAEGIGNTSSVTTDTTSAMLEQLSSVVAQNQAFQSAMRTADNINTQESMKTSLTINANTGQRKGLDTSVEAQNQDFAKRPQGIQMLYRQ</sequence>
<keyword evidence="4" id="KW-1185">Reference proteome</keyword>
<evidence type="ECO:0000313" key="3">
    <source>
        <dbReference type="Proteomes" id="UP000050497"/>
    </source>
</evidence>
<dbReference type="EMBL" id="FMBM01000002">
    <property type="protein sequence ID" value="SCC80363.1"/>
    <property type="molecule type" value="Genomic_DNA"/>
</dbReference>
<dbReference type="Proteomes" id="UP000182800">
    <property type="component" value="Unassembled WGS sequence"/>
</dbReference>
<dbReference type="RefSeq" id="WP_074444404.1">
    <property type="nucleotide sequence ID" value="NZ_FMBM01000002.1"/>
</dbReference>
<evidence type="ECO:0000313" key="2">
    <source>
        <dbReference type="EMBL" id="SCC80363.1"/>
    </source>
</evidence>
<gene>
    <name evidence="2" type="ORF">GA0071312_1449</name>
    <name evidence="1" type="ORF">HLUCCO17_05355</name>
</gene>
<protein>
    <submittedName>
        <fullName evidence="1">Uncharacterized protein</fullName>
    </submittedName>
</protein>
<dbReference type="AlphaFoldDB" id="A0A0P8A911"/>
<reference evidence="1 3" key="1">
    <citation type="submission" date="2015-09" db="EMBL/GenBank/DDBJ databases">
        <title>Identification and resolution of microdiversity through metagenomic sequencing of parallel consortia.</title>
        <authorList>
            <person name="Nelson W.C."/>
            <person name="Romine M.F."/>
            <person name="Lindemann S.R."/>
        </authorList>
    </citation>
    <scope>NUCLEOTIDE SEQUENCE [LARGE SCALE GENOMIC DNA]</scope>
    <source>
        <strain evidence="1">HL-109</strain>
    </source>
</reference>
<comment type="caution">
    <text evidence="1">The sequence shown here is derived from an EMBL/GenBank/DDBJ whole genome shotgun (WGS) entry which is preliminary data.</text>
</comment>
<dbReference type="Proteomes" id="UP000050497">
    <property type="component" value="Unassembled WGS sequence"/>
</dbReference>
<evidence type="ECO:0000313" key="4">
    <source>
        <dbReference type="Proteomes" id="UP000182800"/>
    </source>
</evidence>
<proteinExistence type="predicted"/>
<organism evidence="1 3">
    <name type="scientific">Saliniramus fredricksonii</name>
    <dbReference type="NCBI Taxonomy" id="1653334"/>
    <lineage>
        <taxon>Bacteria</taxon>
        <taxon>Pseudomonadati</taxon>
        <taxon>Pseudomonadota</taxon>
        <taxon>Alphaproteobacteria</taxon>
        <taxon>Hyphomicrobiales</taxon>
        <taxon>Salinarimonadaceae</taxon>
        <taxon>Saliniramus</taxon>
    </lineage>
</organism>
<accession>A0A0P8A911</accession>
<dbReference type="EMBL" id="LJSX01000006">
    <property type="protein sequence ID" value="KPQ11612.1"/>
    <property type="molecule type" value="Genomic_DNA"/>
</dbReference>
<name>A0A0P8A911_9HYPH</name>
<reference evidence="2 4" key="2">
    <citation type="submission" date="2016-08" db="EMBL/GenBank/DDBJ databases">
        <authorList>
            <person name="Varghese N."/>
            <person name="Submissions Spin"/>
        </authorList>
    </citation>
    <scope>NUCLEOTIDE SEQUENCE [LARGE SCALE GENOMIC DNA]</scope>
    <source>
        <strain evidence="2 4">HL-109</strain>
    </source>
</reference>